<organism evidence="2 3">
    <name type="scientific">Telmatocola sphagniphila</name>
    <dbReference type="NCBI Taxonomy" id="1123043"/>
    <lineage>
        <taxon>Bacteria</taxon>
        <taxon>Pseudomonadati</taxon>
        <taxon>Planctomycetota</taxon>
        <taxon>Planctomycetia</taxon>
        <taxon>Gemmatales</taxon>
        <taxon>Gemmataceae</taxon>
    </lineage>
</organism>
<sequence length="172" mass="20079">MRDDIIPGRCGTLTHDYTRHGTTLFAALNVAKGVVIGECMPRHRHQEWIKFLKRIKAATDPALDLHLIVDNYATHKHPKVQRWLARHPRFHMHFIPTSSSWMNLVERWFHDLTDKRLRRGIFRSVPQLFEAIEGYIDHHNNTGKGFQWTAKAEAILEKVRRARATLDKTSSV</sequence>
<protein>
    <submittedName>
        <fullName evidence="2">IS630 family transposase</fullName>
    </submittedName>
</protein>
<evidence type="ECO:0000313" key="3">
    <source>
        <dbReference type="Proteomes" id="UP000676194"/>
    </source>
</evidence>
<dbReference type="EMBL" id="CP074694">
    <property type="protein sequence ID" value="QVL30309.1"/>
    <property type="molecule type" value="Genomic_DNA"/>
</dbReference>
<reference evidence="2" key="1">
    <citation type="submission" date="2021-05" db="EMBL/GenBank/DDBJ databases">
        <title>Complete genome sequence of the cellulolytic planctomycete Telmatocola sphagniphila SP2T and characterization of the first cellulase from planctomycetes.</title>
        <authorList>
            <person name="Rakitin A.L."/>
            <person name="Beletsky A.V."/>
            <person name="Naumoff D.G."/>
            <person name="Kulichevskaya I.S."/>
            <person name="Mardanov A.V."/>
            <person name="Ravin N.V."/>
            <person name="Dedysh S.N."/>
        </authorList>
    </citation>
    <scope>NUCLEOTIDE SEQUENCE</scope>
    <source>
        <strain evidence="2">SP2T</strain>
    </source>
</reference>
<dbReference type="NCBIfam" id="NF033545">
    <property type="entry name" value="transpos_IS630"/>
    <property type="match status" value="1"/>
</dbReference>
<dbReference type="InterPro" id="IPR036397">
    <property type="entry name" value="RNaseH_sf"/>
</dbReference>
<dbReference type="AlphaFoldDB" id="A0A8E6B2X6"/>
<proteinExistence type="predicted"/>
<dbReference type="InterPro" id="IPR038717">
    <property type="entry name" value="Tc1-like_DDE_dom"/>
</dbReference>
<dbReference type="Gene3D" id="3.30.420.10">
    <property type="entry name" value="Ribonuclease H-like superfamily/Ribonuclease H"/>
    <property type="match status" value="1"/>
</dbReference>
<evidence type="ECO:0000259" key="1">
    <source>
        <dbReference type="Pfam" id="PF13358"/>
    </source>
</evidence>
<dbReference type="Pfam" id="PF13358">
    <property type="entry name" value="DDE_3"/>
    <property type="match status" value="1"/>
</dbReference>
<dbReference type="InterPro" id="IPR047655">
    <property type="entry name" value="Transpos_IS630-like"/>
</dbReference>
<name>A0A8E6B2X6_9BACT</name>
<dbReference type="GO" id="GO:0003676">
    <property type="term" value="F:nucleic acid binding"/>
    <property type="evidence" value="ECO:0007669"/>
    <property type="project" value="InterPro"/>
</dbReference>
<dbReference type="KEGG" id="tsph:KIH39_15765"/>
<accession>A0A8E6B2X6</accession>
<gene>
    <name evidence="2" type="ORF">KIH39_15765</name>
</gene>
<keyword evidence="3" id="KW-1185">Reference proteome</keyword>
<dbReference type="InterPro" id="IPR012337">
    <property type="entry name" value="RNaseH-like_sf"/>
</dbReference>
<feature type="domain" description="Tc1-like transposase DDE" evidence="1">
    <location>
        <begin position="18"/>
        <end position="128"/>
    </location>
</feature>
<evidence type="ECO:0000313" key="2">
    <source>
        <dbReference type="EMBL" id="QVL30309.1"/>
    </source>
</evidence>
<dbReference type="SUPFAM" id="SSF53098">
    <property type="entry name" value="Ribonuclease H-like"/>
    <property type="match status" value="1"/>
</dbReference>
<dbReference type="Proteomes" id="UP000676194">
    <property type="component" value="Chromosome"/>
</dbReference>